<evidence type="ECO:0008006" key="5">
    <source>
        <dbReference type="Google" id="ProtNLM"/>
    </source>
</evidence>
<dbReference type="GO" id="GO:2000146">
    <property type="term" value="P:negative regulation of cell motility"/>
    <property type="evidence" value="ECO:0007669"/>
    <property type="project" value="TreeGrafter"/>
</dbReference>
<dbReference type="Proteomes" id="UP001162480">
    <property type="component" value="Chromosome 18"/>
</dbReference>
<dbReference type="PANTHER" id="PTHR28616:SF1">
    <property type="entry name" value="COILED-COIL DOMAIN-CONTAINING PROTEIN 125"/>
    <property type="match status" value="1"/>
</dbReference>
<keyword evidence="1" id="KW-0175">Coiled coil</keyword>
<evidence type="ECO:0000313" key="3">
    <source>
        <dbReference type="EMBL" id="CAI9736419.1"/>
    </source>
</evidence>
<organism evidence="3 4">
    <name type="scientific">Octopus vulgaris</name>
    <name type="common">Common octopus</name>
    <dbReference type="NCBI Taxonomy" id="6645"/>
    <lineage>
        <taxon>Eukaryota</taxon>
        <taxon>Metazoa</taxon>
        <taxon>Spiralia</taxon>
        <taxon>Lophotrochozoa</taxon>
        <taxon>Mollusca</taxon>
        <taxon>Cephalopoda</taxon>
        <taxon>Coleoidea</taxon>
        <taxon>Octopodiformes</taxon>
        <taxon>Octopoda</taxon>
        <taxon>Incirrata</taxon>
        <taxon>Octopodidae</taxon>
        <taxon>Octopus</taxon>
    </lineage>
</organism>
<accession>A0AA36BLL2</accession>
<dbReference type="PANTHER" id="PTHR28616">
    <property type="entry name" value="COILED-COIL DOMAIN-CONTAINING PROTEIN 125"/>
    <property type="match status" value="1"/>
</dbReference>
<name>A0AA36BLL2_OCTVU</name>
<feature type="region of interest" description="Disordered" evidence="2">
    <location>
        <begin position="528"/>
        <end position="553"/>
    </location>
</feature>
<protein>
    <recommendedName>
        <fullName evidence="5">Coiled-coil domain-containing protein 125</fullName>
    </recommendedName>
</protein>
<dbReference type="GO" id="GO:0005737">
    <property type="term" value="C:cytoplasm"/>
    <property type="evidence" value="ECO:0007669"/>
    <property type="project" value="TreeGrafter"/>
</dbReference>
<dbReference type="GO" id="GO:0035024">
    <property type="term" value="P:negative regulation of Rho protein signal transduction"/>
    <property type="evidence" value="ECO:0007669"/>
    <property type="project" value="TreeGrafter"/>
</dbReference>
<feature type="coiled-coil region" evidence="1">
    <location>
        <begin position="206"/>
        <end position="240"/>
    </location>
</feature>
<dbReference type="EMBL" id="OX597831">
    <property type="protein sequence ID" value="CAI9736419.1"/>
    <property type="molecule type" value="Genomic_DNA"/>
</dbReference>
<keyword evidence="4" id="KW-1185">Reference proteome</keyword>
<dbReference type="AlphaFoldDB" id="A0AA36BLL2"/>
<proteinExistence type="predicted"/>
<dbReference type="InterPro" id="IPR034608">
    <property type="entry name" value="CCDC125"/>
</dbReference>
<evidence type="ECO:0000256" key="2">
    <source>
        <dbReference type="SAM" id="MobiDB-lite"/>
    </source>
</evidence>
<gene>
    <name evidence="3" type="ORF">OCTVUL_1B024225</name>
</gene>
<evidence type="ECO:0000313" key="4">
    <source>
        <dbReference type="Proteomes" id="UP001162480"/>
    </source>
</evidence>
<reference evidence="3" key="1">
    <citation type="submission" date="2023-08" db="EMBL/GenBank/DDBJ databases">
        <authorList>
            <person name="Alioto T."/>
            <person name="Alioto T."/>
            <person name="Gomez Garrido J."/>
        </authorList>
    </citation>
    <scope>NUCLEOTIDE SEQUENCE</scope>
</reference>
<sequence>MTNSEESREHLQEDLVSGDLGLGLGLKPGGFKPNASRTACSALGTNSCCSYEQPVATMQNYSNRSPPFVQTHTCSLNQDNPPQCSVCSRYMTSQQVTVTQPHMEHIKSRDSTTQPVTYHESLDAPRPASFQHPKYRFQETLAHLLQGHDFLLPGTTQPVNQEPSNSHVKKFRFKPNQEKNYEKKLIFMIQEVEEIKMEFENCQLRLESKYEAIRILKQQMETSRKESSNLEKKIKCENKELVKAVNSLQFALGLQETTLMDSQQTWAHRFDSACNENAKLLNALEKRSEELQKVLSQKMAITRERDELLALLDVQDKVKYDRIHCNPIDRYSSFTTSEMAVLGACICRGQKSEPCGCAYSAANMHREVLRLQQELELSQQQTQDSFMMANAYRYAFEEQLFSFRQMLKQINDLNLKKSSAPVLKHKSQNSNGGKKESVLDLCSNLIRQSLRKDSNSESGSDCENFIQEQYPDVAQDLVQNKLKELNIDSLKPPHLITVLLEMLQEKSETLAYQKLASRILANKLKELESGFESSDSPNDKEEYETKELQVPSS</sequence>
<feature type="compositionally biased region" description="Basic and acidic residues" evidence="2">
    <location>
        <begin position="537"/>
        <end position="547"/>
    </location>
</feature>
<evidence type="ECO:0000256" key="1">
    <source>
        <dbReference type="SAM" id="Coils"/>
    </source>
</evidence>